<dbReference type="Gene3D" id="3.40.50.1820">
    <property type="entry name" value="alpha/beta hydrolase"/>
    <property type="match status" value="1"/>
</dbReference>
<evidence type="ECO:0000256" key="2">
    <source>
        <dbReference type="ARBA" id="ARBA00004496"/>
    </source>
</evidence>
<dbReference type="InterPro" id="IPR029058">
    <property type="entry name" value="AB_hydrolase_fold"/>
</dbReference>
<evidence type="ECO:0000313" key="10">
    <source>
        <dbReference type="EMBL" id="URE15787.1"/>
    </source>
</evidence>
<dbReference type="NCBIfam" id="TIGR01249">
    <property type="entry name" value="pro_imino_pep_1"/>
    <property type="match status" value="1"/>
</dbReference>
<keyword evidence="7 8" id="KW-0378">Hydrolase</keyword>
<dbReference type="InterPro" id="IPR002410">
    <property type="entry name" value="Peptidase_S33"/>
</dbReference>
<dbReference type="Proteomes" id="UP001055439">
    <property type="component" value="Chromosome 7"/>
</dbReference>
<dbReference type="InterPro" id="IPR005944">
    <property type="entry name" value="Pro_iminopeptidase"/>
</dbReference>
<evidence type="ECO:0000256" key="3">
    <source>
        <dbReference type="ARBA" id="ARBA00010088"/>
    </source>
</evidence>
<dbReference type="InterPro" id="IPR000073">
    <property type="entry name" value="AB_hydrolase_1"/>
</dbReference>
<keyword evidence="6 8" id="KW-0645">Protease</keyword>
<proteinExistence type="inferred from homology"/>
<protein>
    <recommendedName>
        <fullName evidence="8">Proline iminopeptidase</fullName>
        <ecNumber evidence="8">3.4.11.5</ecNumber>
    </recommendedName>
</protein>
<dbReference type="SUPFAM" id="SSF53474">
    <property type="entry name" value="alpha/beta-Hydrolases"/>
    <property type="match status" value="1"/>
</dbReference>
<evidence type="ECO:0000256" key="1">
    <source>
        <dbReference type="ARBA" id="ARBA00001585"/>
    </source>
</evidence>
<dbReference type="EC" id="3.4.11.5" evidence="8"/>
<keyword evidence="5" id="KW-0963">Cytoplasm</keyword>
<feature type="domain" description="AB hydrolase-1" evidence="9">
    <location>
        <begin position="127"/>
        <end position="392"/>
    </location>
</feature>
<dbReference type="EMBL" id="CP097509">
    <property type="protein sequence ID" value="URE15787.1"/>
    <property type="molecule type" value="Genomic_DNA"/>
</dbReference>
<comment type="catalytic activity">
    <reaction evidence="1 8">
        <text>Release of N-terminal proline from a peptide.</text>
        <dbReference type="EC" id="3.4.11.5"/>
    </reaction>
</comment>
<comment type="similarity">
    <text evidence="3 8">Belongs to the peptidase S33 family.</text>
</comment>
<sequence>MMFTTLPIPFSGSITRFVATNSCSFVPPLPPRLHPPLRGNHRPPGSPSTLFLFRRSILARSSRSLCCTENSSSSTLQQYSYMESSKESQEYNSNLYPHIEPYSTGFLKVSDIHTLYWEQSGNPNGHPVVFLHGGPGAGTSASNRRFFDPDFYRIILFDQRGAGKSTPHACLEENTTWDLVDDIEKLREHLEIPEWQVFGGSWGSTLALAYSQSHPDKVTGIILRGIFLLRKKELDWFYEGGAAAIFPDAWEPFRDFIPENERDNFIFAYNKRLNSDDIDVQISAAKIWTAWELMTAHLMQNEENIKRGEDDNFSLASHAFARIENHYFVNKGFLPSSSQLLDNVDKIRHIKTVIVQGRYDVCCPMMSAWDLHKAWPEAEFKVIPDAGHSANEPGIAAALVATNEKFKSLLRPGAA</sequence>
<dbReference type="PRINTS" id="PR00793">
    <property type="entry name" value="PROAMNOPTASE"/>
</dbReference>
<gene>
    <name evidence="10" type="ORF">MUK42_13074</name>
</gene>
<dbReference type="GO" id="GO:0005737">
    <property type="term" value="C:cytoplasm"/>
    <property type="evidence" value="ECO:0007669"/>
    <property type="project" value="UniProtKB-SubCell"/>
</dbReference>
<evidence type="ECO:0000256" key="7">
    <source>
        <dbReference type="ARBA" id="ARBA00022801"/>
    </source>
</evidence>
<evidence type="ECO:0000313" key="11">
    <source>
        <dbReference type="Proteomes" id="UP001055439"/>
    </source>
</evidence>
<dbReference type="GO" id="GO:0004177">
    <property type="term" value="F:aminopeptidase activity"/>
    <property type="evidence" value="ECO:0007669"/>
    <property type="project" value="UniProtKB-KW"/>
</dbReference>
<accession>A0A9E7KF41</accession>
<reference evidence="10" key="1">
    <citation type="submission" date="2022-05" db="EMBL/GenBank/DDBJ databases">
        <title>The Musa troglodytarum L. genome provides insights into the mechanism of non-climacteric behaviour and enrichment of carotenoids.</title>
        <authorList>
            <person name="Wang J."/>
        </authorList>
    </citation>
    <scope>NUCLEOTIDE SEQUENCE</scope>
    <source>
        <tissue evidence="10">Leaf</tissue>
    </source>
</reference>
<evidence type="ECO:0000259" key="9">
    <source>
        <dbReference type="Pfam" id="PF00561"/>
    </source>
</evidence>
<evidence type="ECO:0000256" key="8">
    <source>
        <dbReference type="RuleBase" id="RU003421"/>
    </source>
</evidence>
<comment type="subcellular location">
    <subcellularLocation>
        <location evidence="2">Cytoplasm</location>
    </subcellularLocation>
</comment>
<name>A0A9E7KF41_9LILI</name>
<dbReference type="Pfam" id="PF00561">
    <property type="entry name" value="Abhydrolase_1"/>
    <property type="match status" value="1"/>
</dbReference>
<evidence type="ECO:0000256" key="5">
    <source>
        <dbReference type="ARBA" id="ARBA00022490"/>
    </source>
</evidence>
<dbReference type="PANTHER" id="PTHR43722">
    <property type="entry name" value="PROLINE IMINOPEPTIDASE"/>
    <property type="match status" value="1"/>
</dbReference>
<dbReference type="OrthoDB" id="10249433at2759"/>
<dbReference type="PANTHER" id="PTHR43722:SF1">
    <property type="entry name" value="PROLINE IMINOPEPTIDASE"/>
    <property type="match status" value="1"/>
</dbReference>
<organism evidence="10 11">
    <name type="scientific">Musa troglodytarum</name>
    <name type="common">fe'i banana</name>
    <dbReference type="NCBI Taxonomy" id="320322"/>
    <lineage>
        <taxon>Eukaryota</taxon>
        <taxon>Viridiplantae</taxon>
        <taxon>Streptophyta</taxon>
        <taxon>Embryophyta</taxon>
        <taxon>Tracheophyta</taxon>
        <taxon>Spermatophyta</taxon>
        <taxon>Magnoliopsida</taxon>
        <taxon>Liliopsida</taxon>
        <taxon>Zingiberales</taxon>
        <taxon>Musaceae</taxon>
        <taxon>Musa</taxon>
    </lineage>
</organism>
<keyword evidence="11" id="KW-1185">Reference proteome</keyword>
<dbReference type="AlphaFoldDB" id="A0A9E7KF41"/>
<evidence type="ECO:0000256" key="6">
    <source>
        <dbReference type="ARBA" id="ARBA00022670"/>
    </source>
</evidence>
<dbReference type="GO" id="GO:0006508">
    <property type="term" value="P:proteolysis"/>
    <property type="evidence" value="ECO:0007669"/>
    <property type="project" value="UniProtKB-KW"/>
</dbReference>
<keyword evidence="4 8" id="KW-0031">Aminopeptidase</keyword>
<evidence type="ECO:0000256" key="4">
    <source>
        <dbReference type="ARBA" id="ARBA00022438"/>
    </source>
</evidence>